<evidence type="ECO:0000256" key="9">
    <source>
        <dbReference type="ARBA" id="ARBA00022898"/>
    </source>
</evidence>
<dbReference type="InterPro" id="IPR036052">
    <property type="entry name" value="TrpB-like_PALP_sf"/>
</dbReference>
<evidence type="ECO:0000256" key="5">
    <source>
        <dbReference type="ARBA" id="ARBA00013028"/>
    </source>
</evidence>
<dbReference type="AlphaFoldDB" id="A0A5S4EXH1"/>
<feature type="binding site" evidence="14">
    <location>
        <position position="110"/>
    </location>
    <ligand>
        <name>pyridoxal 5'-phosphate</name>
        <dbReference type="ChEBI" id="CHEBI:597326"/>
    </ligand>
</feature>
<evidence type="ECO:0000256" key="13">
    <source>
        <dbReference type="PIRNR" id="PIRNR038945"/>
    </source>
</evidence>
<dbReference type="InterPro" id="IPR050147">
    <property type="entry name" value="Ser/Thr_Dehydratase"/>
</dbReference>
<dbReference type="UniPathway" id="UPA00050">
    <property type="reaction ID" value="UER00065"/>
</dbReference>
<evidence type="ECO:0000256" key="1">
    <source>
        <dbReference type="ARBA" id="ARBA00001933"/>
    </source>
</evidence>
<comment type="cofactor">
    <cofactor evidence="1 13 14">
        <name>pyridoxal 5'-phosphate</name>
        <dbReference type="ChEBI" id="CHEBI:597326"/>
    </cofactor>
</comment>
<gene>
    <name evidence="17" type="ORF">ETD86_48000</name>
</gene>
<dbReference type="GO" id="GO:0003941">
    <property type="term" value="F:L-serine ammonia-lyase activity"/>
    <property type="evidence" value="ECO:0007669"/>
    <property type="project" value="TreeGrafter"/>
</dbReference>
<dbReference type="GO" id="GO:0009097">
    <property type="term" value="P:isoleucine biosynthetic process"/>
    <property type="evidence" value="ECO:0007669"/>
    <property type="project" value="TreeGrafter"/>
</dbReference>
<evidence type="ECO:0000256" key="11">
    <source>
        <dbReference type="ARBA" id="ARBA00049144"/>
    </source>
</evidence>
<dbReference type="SUPFAM" id="SSF53686">
    <property type="entry name" value="Tryptophan synthase beta subunit-like PLP-dependent enzymes"/>
    <property type="match status" value="1"/>
</dbReference>
<dbReference type="PROSITE" id="PS00165">
    <property type="entry name" value="DEHYDRATASE_SER_THR"/>
    <property type="match status" value="1"/>
</dbReference>
<dbReference type="InterPro" id="IPR004450">
    <property type="entry name" value="Thr_synthase-like"/>
</dbReference>
<comment type="pathway">
    <text evidence="3 13">Amino-acid biosynthesis; L-threonine biosynthesis; L-threonine from L-aspartate: step 5/5.</text>
</comment>
<feature type="domain" description="Tryptophan synthase beta chain-like PALP" evidence="16">
    <location>
        <begin position="47"/>
        <end position="342"/>
    </location>
</feature>
<dbReference type="EMBL" id="VCKY01000297">
    <property type="protein sequence ID" value="TMR08380.1"/>
    <property type="molecule type" value="Genomic_DNA"/>
</dbReference>
<evidence type="ECO:0000313" key="17">
    <source>
        <dbReference type="EMBL" id="TMR08380.1"/>
    </source>
</evidence>
<dbReference type="EC" id="4.2.3.1" evidence="5 12"/>
<keyword evidence="10 13" id="KW-0456">Lyase</keyword>
<proteinExistence type="inferred from homology"/>
<dbReference type="InterPro" id="IPR026260">
    <property type="entry name" value="Thr_Synthase_bac/arc"/>
</dbReference>
<sequence length="376" mass="39155">MLTNVTSTPAYTGSRNGCYGSVMSTWHGLIDSPYRRWLPVTDDTPAVSLNEGNTPLLRSAFLSSLTGCEVWLKVEGANPTGSFKDRGMTVAISRAAERGAETVICASTGNTSASAAAYAARAGLTAAVLVPRGRIALGKLSQAVRYGARIVEIDGTFDDCLRVTRELAGHHPVALVNSVGNELRLAGQRTVAYEVVDALGDAPDVHCLPVGNGGNITATWGGYRTYHQAGFATRLPRVWGFQASGAAPLVHGAPVADPRTEASAIRVGNPASWDGAIAAREESGGLIAAVSDEQIFAAYRELARRDGVFVEPASAAGVAGLLDQHARGQLEAGLRVVITLSGNGLKDLDASLRDGYTATETSAVTADVARALRLAA</sequence>
<keyword evidence="7 13" id="KW-0028">Amino-acid biosynthesis</keyword>
<evidence type="ECO:0000256" key="2">
    <source>
        <dbReference type="ARBA" id="ARBA00003648"/>
    </source>
</evidence>
<dbReference type="GO" id="GO:0006567">
    <property type="term" value="P:L-threonine catabolic process"/>
    <property type="evidence" value="ECO:0007669"/>
    <property type="project" value="TreeGrafter"/>
</dbReference>
<evidence type="ECO:0000256" key="14">
    <source>
        <dbReference type="PIRSR" id="PIRSR038945-1"/>
    </source>
</evidence>
<dbReference type="FunFam" id="3.40.50.1100:FF:000014">
    <property type="entry name" value="Threonine synthase"/>
    <property type="match status" value="1"/>
</dbReference>
<evidence type="ECO:0000256" key="3">
    <source>
        <dbReference type="ARBA" id="ARBA00004979"/>
    </source>
</evidence>
<protein>
    <recommendedName>
        <fullName evidence="6 12">Threonine synthase</fullName>
        <ecNumber evidence="5 12">4.2.3.1</ecNumber>
    </recommendedName>
</protein>
<dbReference type="OrthoDB" id="34584at2"/>
<dbReference type="PIRSF" id="PIRSF038945">
    <property type="entry name" value="Thr_synthase"/>
    <property type="match status" value="1"/>
</dbReference>
<reference evidence="17 18" key="1">
    <citation type="submission" date="2019-05" db="EMBL/GenBank/DDBJ databases">
        <title>Draft genome sequence of Nonomuraea turkmeniaca DSM 43926.</title>
        <authorList>
            <person name="Saricaoglu S."/>
            <person name="Isik K."/>
        </authorList>
    </citation>
    <scope>NUCLEOTIDE SEQUENCE [LARGE SCALE GENOMIC DNA]</scope>
    <source>
        <strain evidence="17 18">DSM 43926</strain>
    </source>
</reference>
<dbReference type="FunFam" id="3.40.50.1100:FF:000013">
    <property type="entry name" value="Threonine synthase"/>
    <property type="match status" value="1"/>
</dbReference>
<dbReference type="Gene3D" id="3.40.50.1100">
    <property type="match status" value="2"/>
</dbReference>
<dbReference type="CDD" id="cd01563">
    <property type="entry name" value="Thr-synth_1"/>
    <property type="match status" value="1"/>
</dbReference>
<dbReference type="GO" id="GO:0004795">
    <property type="term" value="F:threonine synthase activity"/>
    <property type="evidence" value="ECO:0007669"/>
    <property type="project" value="UniProtKB-UniRule"/>
</dbReference>
<dbReference type="InterPro" id="IPR000634">
    <property type="entry name" value="Ser/Thr_deHydtase_PyrdxlP-BS"/>
</dbReference>
<evidence type="ECO:0000256" key="10">
    <source>
        <dbReference type="ARBA" id="ARBA00023239"/>
    </source>
</evidence>
<feature type="binding site" evidence="14">
    <location>
        <begin position="211"/>
        <end position="215"/>
    </location>
    <ligand>
        <name>pyridoxal 5'-phosphate</name>
        <dbReference type="ChEBI" id="CHEBI:597326"/>
    </ligand>
</feature>
<evidence type="ECO:0000256" key="8">
    <source>
        <dbReference type="ARBA" id="ARBA00022697"/>
    </source>
</evidence>
<comment type="similarity">
    <text evidence="4 13">Belongs to the threonine synthase family.</text>
</comment>
<dbReference type="NCBIfam" id="TIGR00260">
    <property type="entry name" value="thrC"/>
    <property type="match status" value="1"/>
</dbReference>
<dbReference type="GO" id="GO:0030170">
    <property type="term" value="F:pyridoxal phosphate binding"/>
    <property type="evidence" value="ECO:0007669"/>
    <property type="project" value="InterPro"/>
</dbReference>
<evidence type="ECO:0000259" key="16">
    <source>
        <dbReference type="Pfam" id="PF00291"/>
    </source>
</evidence>
<evidence type="ECO:0000256" key="15">
    <source>
        <dbReference type="PIRSR" id="PIRSR038945-2"/>
    </source>
</evidence>
<accession>A0A5S4EXH1</accession>
<evidence type="ECO:0000256" key="7">
    <source>
        <dbReference type="ARBA" id="ARBA00022605"/>
    </source>
</evidence>
<comment type="catalytic activity">
    <reaction evidence="11 13">
        <text>O-phospho-L-homoserine + H2O = L-threonine + phosphate</text>
        <dbReference type="Rhea" id="RHEA:10840"/>
        <dbReference type="ChEBI" id="CHEBI:15377"/>
        <dbReference type="ChEBI" id="CHEBI:43474"/>
        <dbReference type="ChEBI" id="CHEBI:57590"/>
        <dbReference type="ChEBI" id="CHEBI:57926"/>
        <dbReference type="EC" id="4.2.3.1"/>
    </reaction>
</comment>
<keyword evidence="9 13" id="KW-0663">Pyridoxal phosphate</keyword>
<dbReference type="GO" id="GO:0006565">
    <property type="term" value="P:L-serine catabolic process"/>
    <property type="evidence" value="ECO:0007669"/>
    <property type="project" value="TreeGrafter"/>
</dbReference>
<dbReference type="Pfam" id="PF00291">
    <property type="entry name" value="PALP"/>
    <property type="match status" value="1"/>
</dbReference>
<dbReference type="GO" id="GO:0004794">
    <property type="term" value="F:threonine deaminase activity"/>
    <property type="evidence" value="ECO:0007669"/>
    <property type="project" value="TreeGrafter"/>
</dbReference>
<comment type="function">
    <text evidence="2 13">Catalyzes the gamma-elimination of phosphate from L-phosphohomoserine and the beta-addition of water to produce L-threonine.</text>
</comment>
<dbReference type="InterPro" id="IPR001926">
    <property type="entry name" value="TrpB-like_PALP"/>
</dbReference>
<keyword evidence="8 13" id="KW-0791">Threonine biosynthesis</keyword>
<dbReference type="Proteomes" id="UP000309128">
    <property type="component" value="Unassembled WGS sequence"/>
</dbReference>
<keyword evidence="18" id="KW-1185">Reference proteome</keyword>
<organism evidence="17 18">
    <name type="scientific">Nonomuraea turkmeniaca</name>
    <dbReference type="NCBI Taxonomy" id="103838"/>
    <lineage>
        <taxon>Bacteria</taxon>
        <taxon>Bacillati</taxon>
        <taxon>Actinomycetota</taxon>
        <taxon>Actinomycetes</taxon>
        <taxon>Streptosporangiales</taxon>
        <taxon>Streptosporangiaceae</taxon>
        <taxon>Nonomuraea</taxon>
    </lineage>
</organism>
<name>A0A5S4EXH1_9ACTN</name>
<comment type="caution">
    <text evidence="17">The sequence shown here is derived from an EMBL/GenBank/DDBJ whole genome shotgun (WGS) entry which is preliminary data.</text>
</comment>
<dbReference type="PANTHER" id="PTHR48078:SF6">
    <property type="entry name" value="L-THREONINE DEHYDRATASE CATABOLIC TDCB"/>
    <property type="match status" value="1"/>
</dbReference>
<feature type="modified residue" description="N6-(pyridoxal phosphate)lysine" evidence="15">
    <location>
        <position position="84"/>
    </location>
</feature>
<evidence type="ECO:0000256" key="12">
    <source>
        <dbReference type="NCBIfam" id="TIGR00260"/>
    </source>
</evidence>
<evidence type="ECO:0000313" key="18">
    <source>
        <dbReference type="Proteomes" id="UP000309128"/>
    </source>
</evidence>
<dbReference type="GO" id="GO:0009088">
    <property type="term" value="P:threonine biosynthetic process"/>
    <property type="evidence" value="ECO:0007669"/>
    <property type="project" value="UniProtKB-UniRule"/>
</dbReference>
<dbReference type="PANTHER" id="PTHR48078">
    <property type="entry name" value="THREONINE DEHYDRATASE, MITOCHONDRIAL-RELATED"/>
    <property type="match status" value="1"/>
</dbReference>
<evidence type="ECO:0000256" key="6">
    <source>
        <dbReference type="ARBA" id="ARBA00018679"/>
    </source>
</evidence>
<evidence type="ECO:0000256" key="4">
    <source>
        <dbReference type="ARBA" id="ARBA00005517"/>
    </source>
</evidence>